<evidence type="ECO:0000256" key="5">
    <source>
        <dbReference type="ARBA" id="ARBA00023316"/>
    </source>
</evidence>
<proteinExistence type="inferred from homology"/>
<comment type="catalytic activity">
    <reaction evidence="1">
        <text>Hydrolyzes the link between N-acetylmuramoyl residues and L-amino acid residues in certain cell-wall glycopeptides.</text>
        <dbReference type="EC" id="3.5.1.28"/>
    </reaction>
</comment>
<reference evidence="7 8" key="1">
    <citation type="submission" date="2019-01" db="EMBL/GenBank/DDBJ databases">
        <title>Genome sequence of Salinicola endophyticus REST5.</title>
        <authorList>
            <person name="Nascimento F.X."/>
        </authorList>
    </citation>
    <scope>NUCLEOTIDE SEQUENCE [LARGE SCALE GENOMIC DNA]</scope>
    <source>
        <strain evidence="7 8">REST5</strain>
    </source>
</reference>
<name>A0ABY8FR80_9GAMM</name>
<dbReference type="InterPro" id="IPR051206">
    <property type="entry name" value="NAMLAA_amidase_2"/>
</dbReference>
<sequence>MLILVTLLTVIAGCAGSGLAQRDGYVADRRQQSSAFNERVRYVVLHYTDSEAPRALRTLMGPKVSAHYVVARTPDQRGGEPLVWQLVDEEKRAWHAGVSAWEDRTQLNDSSIGIEIVNRGPSHDASSGDWEPYSEAQIAAVIALVGDIVRRYRLPPTAIVGHADIAPERKIDPGPAFPWQRLHAAGIGAWPDAASVARYRQRFARCPPTLTQLQRALGAYGYALPASGAQDTRTQAVLRAFQMHFRPSDYRGEPDTESAAIVWALLAKYRPEALKEPHLATLTCPPDSGSDRGFAP</sequence>
<dbReference type="Proteomes" id="UP001321526">
    <property type="component" value="Chromosome"/>
</dbReference>
<dbReference type="Pfam" id="PF01510">
    <property type="entry name" value="Amidase_2"/>
    <property type="match status" value="1"/>
</dbReference>
<feature type="domain" description="N-acetylmuramoyl-L-alanine amidase" evidence="6">
    <location>
        <begin position="28"/>
        <end position="174"/>
    </location>
</feature>
<evidence type="ECO:0000256" key="2">
    <source>
        <dbReference type="ARBA" id="ARBA00007553"/>
    </source>
</evidence>
<evidence type="ECO:0000256" key="3">
    <source>
        <dbReference type="ARBA" id="ARBA00011901"/>
    </source>
</evidence>
<gene>
    <name evidence="7" type="ORF">EVC62_16920</name>
</gene>
<dbReference type="InterPro" id="IPR036505">
    <property type="entry name" value="Amidase/PGRP_sf"/>
</dbReference>
<accession>A0ABY8FR80</accession>
<evidence type="ECO:0000256" key="4">
    <source>
        <dbReference type="ARBA" id="ARBA00022801"/>
    </source>
</evidence>
<dbReference type="SUPFAM" id="SSF47090">
    <property type="entry name" value="PGBD-like"/>
    <property type="match status" value="1"/>
</dbReference>
<dbReference type="SMART" id="SM00644">
    <property type="entry name" value="Ami_2"/>
    <property type="match status" value="1"/>
</dbReference>
<evidence type="ECO:0000313" key="8">
    <source>
        <dbReference type="Proteomes" id="UP001321526"/>
    </source>
</evidence>
<protein>
    <recommendedName>
        <fullName evidence="3">N-acetylmuramoyl-L-alanine amidase</fullName>
        <ecNumber evidence="3">3.5.1.28</ecNumber>
    </recommendedName>
</protein>
<organism evidence="7 8">
    <name type="scientific">Salinicola endophyticus</name>
    <dbReference type="NCBI Taxonomy" id="1949083"/>
    <lineage>
        <taxon>Bacteria</taxon>
        <taxon>Pseudomonadati</taxon>
        <taxon>Pseudomonadota</taxon>
        <taxon>Gammaproteobacteria</taxon>
        <taxon>Oceanospirillales</taxon>
        <taxon>Halomonadaceae</taxon>
        <taxon>Salinicola</taxon>
    </lineage>
</organism>
<dbReference type="PANTHER" id="PTHR30417">
    <property type="entry name" value="N-ACETYLMURAMOYL-L-ALANINE AMIDASE AMID"/>
    <property type="match status" value="1"/>
</dbReference>
<keyword evidence="4" id="KW-0378">Hydrolase</keyword>
<keyword evidence="8" id="KW-1185">Reference proteome</keyword>
<dbReference type="InterPro" id="IPR036365">
    <property type="entry name" value="PGBD-like_sf"/>
</dbReference>
<comment type="similarity">
    <text evidence="2">Belongs to the N-acetylmuramoyl-L-alanine amidase 2 family.</text>
</comment>
<evidence type="ECO:0000256" key="1">
    <source>
        <dbReference type="ARBA" id="ARBA00001561"/>
    </source>
</evidence>
<evidence type="ECO:0000313" key="7">
    <source>
        <dbReference type="EMBL" id="WFF43686.1"/>
    </source>
</evidence>
<dbReference type="Gene3D" id="1.10.101.10">
    <property type="entry name" value="PGBD-like superfamily/PGBD"/>
    <property type="match status" value="1"/>
</dbReference>
<dbReference type="Gene3D" id="3.40.80.10">
    <property type="entry name" value="Peptidoglycan recognition protein-like"/>
    <property type="match status" value="1"/>
</dbReference>
<dbReference type="EMBL" id="CP035631">
    <property type="protein sequence ID" value="WFF43686.1"/>
    <property type="molecule type" value="Genomic_DNA"/>
</dbReference>
<dbReference type="Pfam" id="PF01471">
    <property type="entry name" value="PG_binding_1"/>
    <property type="match status" value="1"/>
</dbReference>
<evidence type="ECO:0000259" key="6">
    <source>
        <dbReference type="SMART" id="SM00644"/>
    </source>
</evidence>
<dbReference type="CDD" id="cd06583">
    <property type="entry name" value="PGRP"/>
    <property type="match status" value="1"/>
</dbReference>
<keyword evidence="5" id="KW-0961">Cell wall biogenesis/degradation</keyword>
<dbReference type="InterPro" id="IPR036366">
    <property type="entry name" value="PGBDSf"/>
</dbReference>
<dbReference type="EC" id="3.5.1.28" evidence="3"/>
<dbReference type="SUPFAM" id="SSF55846">
    <property type="entry name" value="N-acetylmuramoyl-L-alanine amidase-like"/>
    <property type="match status" value="1"/>
</dbReference>
<dbReference type="InterPro" id="IPR002502">
    <property type="entry name" value="Amidase_domain"/>
</dbReference>
<dbReference type="PANTHER" id="PTHR30417:SF1">
    <property type="entry name" value="N-ACETYLMURAMOYL-L-ALANINE AMIDASE AMID"/>
    <property type="match status" value="1"/>
</dbReference>
<dbReference type="InterPro" id="IPR002477">
    <property type="entry name" value="Peptidoglycan-bd-like"/>
</dbReference>